<sequence length="163" mass="17788">MRSERFAGMHCSVARASAVVADQWTVLILRDLFLGLNRYEDLRADLGIATNILADRLDHLVAEEVVERVAYQQRPARYEYVLTSAGRELYGVVLTLLTWGDRHRVVAGPPLVPVHSACGRPADPRVTCGHCGGELTPEDVTHTAGPGGRTAPGTALVHTVLRR</sequence>
<evidence type="ECO:0000313" key="6">
    <source>
        <dbReference type="Proteomes" id="UP000317378"/>
    </source>
</evidence>
<feature type="domain" description="HTH hxlR-type" evidence="4">
    <location>
        <begin position="11"/>
        <end position="108"/>
    </location>
</feature>
<organism evidence="5 6">
    <name type="scientific">Streptomyces sporangiiformans</name>
    <dbReference type="NCBI Taxonomy" id="2315329"/>
    <lineage>
        <taxon>Bacteria</taxon>
        <taxon>Bacillati</taxon>
        <taxon>Actinomycetota</taxon>
        <taxon>Actinomycetes</taxon>
        <taxon>Kitasatosporales</taxon>
        <taxon>Streptomycetaceae</taxon>
        <taxon>Streptomyces</taxon>
    </lineage>
</organism>
<dbReference type="Pfam" id="PF01638">
    <property type="entry name" value="HxlR"/>
    <property type="match status" value="1"/>
</dbReference>
<dbReference type="Gene3D" id="1.10.10.10">
    <property type="entry name" value="Winged helix-like DNA-binding domain superfamily/Winged helix DNA-binding domain"/>
    <property type="match status" value="1"/>
</dbReference>
<dbReference type="PANTHER" id="PTHR33204:SF36">
    <property type="entry name" value="TRANSCRIPTIONAL REGULATORY PROTEIN"/>
    <property type="match status" value="1"/>
</dbReference>
<dbReference type="RefSeq" id="WP_119100493.1">
    <property type="nucleotide sequence ID" value="NZ_QXMJ01000104.1"/>
</dbReference>
<dbReference type="SUPFAM" id="SSF46785">
    <property type="entry name" value="Winged helix' DNA-binding domain"/>
    <property type="match status" value="1"/>
</dbReference>
<evidence type="ECO:0000256" key="2">
    <source>
        <dbReference type="ARBA" id="ARBA00023125"/>
    </source>
</evidence>
<dbReference type="AlphaFoldDB" id="A0A505DGK1"/>
<proteinExistence type="predicted"/>
<reference evidence="5 6" key="1">
    <citation type="submission" date="2019-06" db="EMBL/GenBank/DDBJ databases">
        <title>Streptomyces sporangiiformans sp. nov., a novel actinomycete isolated from soil in Mount Song.</title>
        <authorList>
            <person name="Han L."/>
        </authorList>
    </citation>
    <scope>NUCLEOTIDE SEQUENCE [LARGE SCALE GENOMIC DNA]</scope>
    <source>
        <strain evidence="5 6">NEAU-SSA 1</strain>
    </source>
</reference>
<dbReference type="OrthoDB" id="9792527at2"/>
<dbReference type="EMBL" id="VCHX02000104">
    <property type="protein sequence ID" value="TPQ21940.1"/>
    <property type="molecule type" value="Genomic_DNA"/>
</dbReference>
<protein>
    <submittedName>
        <fullName evidence="5">Helix-turn-helix transcriptional regulator</fullName>
    </submittedName>
</protein>
<keyword evidence="2" id="KW-0238">DNA-binding</keyword>
<evidence type="ECO:0000259" key="4">
    <source>
        <dbReference type="PROSITE" id="PS51118"/>
    </source>
</evidence>
<dbReference type="Proteomes" id="UP000317378">
    <property type="component" value="Unassembled WGS sequence"/>
</dbReference>
<evidence type="ECO:0000313" key="5">
    <source>
        <dbReference type="EMBL" id="TPQ21940.1"/>
    </source>
</evidence>
<keyword evidence="3" id="KW-0804">Transcription</keyword>
<accession>A0A505DGK1</accession>
<dbReference type="InterPro" id="IPR036388">
    <property type="entry name" value="WH-like_DNA-bd_sf"/>
</dbReference>
<evidence type="ECO:0000256" key="1">
    <source>
        <dbReference type="ARBA" id="ARBA00023015"/>
    </source>
</evidence>
<dbReference type="InterPro" id="IPR036390">
    <property type="entry name" value="WH_DNA-bd_sf"/>
</dbReference>
<keyword evidence="6" id="KW-1185">Reference proteome</keyword>
<dbReference type="PROSITE" id="PS51118">
    <property type="entry name" value="HTH_HXLR"/>
    <property type="match status" value="1"/>
</dbReference>
<name>A0A505DGK1_9ACTN</name>
<evidence type="ECO:0000256" key="3">
    <source>
        <dbReference type="ARBA" id="ARBA00023163"/>
    </source>
</evidence>
<dbReference type="GO" id="GO:0003677">
    <property type="term" value="F:DNA binding"/>
    <property type="evidence" value="ECO:0007669"/>
    <property type="project" value="UniProtKB-KW"/>
</dbReference>
<dbReference type="PANTHER" id="PTHR33204">
    <property type="entry name" value="TRANSCRIPTIONAL REGULATOR, MARR FAMILY"/>
    <property type="match status" value="1"/>
</dbReference>
<gene>
    <name evidence="5" type="ORF">FGD71_012410</name>
</gene>
<dbReference type="InterPro" id="IPR002577">
    <property type="entry name" value="HTH_HxlR"/>
</dbReference>
<comment type="caution">
    <text evidence="5">The sequence shown here is derived from an EMBL/GenBank/DDBJ whole genome shotgun (WGS) entry which is preliminary data.</text>
</comment>
<keyword evidence="1" id="KW-0805">Transcription regulation</keyword>